<reference evidence="2 3" key="1">
    <citation type="journal article" date="2015" name="Microbiome">
        <title>Genomic resolution of linkages in carbon, nitrogen, and sulfur cycling among widespread estuary sediment bacteria.</title>
        <authorList>
            <person name="Baker B.J."/>
            <person name="Lazar C.S."/>
            <person name="Teske A.P."/>
            <person name="Dick G.J."/>
        </authorList>
    </citation>
    <scope>NUCLEOTIDE SEQUENCE [LARGE SCALE GENOMIC DNA]</scope>
    <source>
        <strain evidence="2">DG_54_3</strain>
    </source>
</reference>
<dbReference type="InterPro" id="IPR026022">
    <property type="entry name" value="PhoU_dom"/>
</dbReference>
<dbReference type="AlphaFoldDB" id="A0A0S7XVV1"/>
<dbReference type="InterPro" id="IPR038078">
    <property type="entry name" value="PhoU-like_sf"/>
</dbReference>
<organism evidence="2 3">
    <name type="scientific">candidate division WOR-1 bacterium DG_54_3</name>
    <dbReference type="NCBI Taxonomy" id="1703775"/>
    <lineage>
        <taxon>Bacteria</taxon>
        <taxon>Bacillati</taxon>
        <taxon>Saganbacteria</taxon>
    </lineage>
</organism>
<dbReference type="PATRIC" id="fig|1703775.3.peg.3539"/>
<sequence length="61" mass="7173">MSDVSSLHHVYHHSRALELILISRHLERIGDHATNIAEDVIYLVQGKDIRHHIEEKRAQRK</sequence>
<name>A0A0S7XVV1_UNCSA</name>
<gene>
    <name evidence="2" type="ORF">AMJ44_09100</name>
</gene>
<protein>
    <recommendedName>
        <fullName evidence="1">PhoU domain-containing protein</fullName>
    </recommendedName>
</protein>
<evidence type="ECO:0000259" key="1">
    <source>
        <dbReference type="Pfam" id="PF01895"/>
    </source>
</evidence>
<proteinExistence type="predicted"/>
<evidence type="ECO:0000313" key="3">
    <source>
        <dbReference type="Proteomes" id="UP000051861"/>
    </source>
</evidence>
<dbReference type="Gene3D" id="1.20.58.220">
    <property type="entry name" value="Phosphate transport system protein phou homolog 2, domain 2"/>
    <property type="match status" value="1"/>
</dbReference>
<comment type="caution">
    <text evidence="2">The sequence shown here is derived from an EMBL/GenBank/DDBJ whole genome shotgun (WGS) entry which is preliminary data.</text>
</comment>
<dbReference type="EMBL" id="LIZX01000094">
    <property type="protein sequence ID" value="KPJ66012.1"/>
    <property type="molecule type" value="Genomic_DNA"/>
</dbReference>
<dbReference type="Pfam" id="PF01895">
    <property type="entry name" value="PhoU"/>
    <property type="match status" value="1"/>
</dbReference>
<dbReference type="SUPFAM" id="SSF109755">
    <property type="entry name" value="PhoU-like"/>
    <property type="match status" value="1"/>
</dbReference>
<accession>A0A0S7XVV1</accession>
<feature type="domain" description="PhoU" evidence="1">
    <location>
        <begin position="14"/>
        <end position="40"/>
    </location>
</feature>
<dbReference type="Proteomes" id="UP000051861">
    <property type="component" value="Unassembled WGS sequence"/>
</dbReference>
<evidence type="ECO:0000313" key="2">
    <source>
        <dbReference type="EMBL" id="KPJ66012.1"/>
    </source>
</evidence>